<evidence type="ECO:0000259" key="2">
    <source>
        <dbReference type="Pfam" id="PF21986"/>
    </source>
</evidence>
<dbReference type="NCBIfam" id="TIGR02713">
    <property type="entry name" value="allophanate_hyd"/>
    <property type="match status" value="1"/>
</dbReference>
<organism evidence="3 4">
    <name type="scientific">Marinomonas spartinae</name>
    <dbReference type="NCBI Taxonomy" id="1792290"/>
    <lineage>
        <taxon>Bacteria</taxon>
        <taxon>Pseudomonadati</taxon>
        <taxon>Pseudomonadota</taxon>
        <taxon>Gammaproteobacteria</taxon>
        <taxon>Oceanospirillales</taxon>
        <taxon>Oceanospirillaceae</taxon>
        <taxon>Marinomonas</taxon>
    </lineage>
</organism>
<dbReference type="InterPro" id="IPR036928">
    <property type="entry name" value="AS_sf"/>
</dbReference>
<sequence length="609" mass="65654">MGMQLETQSGLDMGFSALRSAYQAGKTSPESVMADIRERAADYKDHNIWIHLLTETEQAVWLEGLKSKDMDTHPLWGIPFAIKDNIDLAGIPTTAGCDAFAYTPSASAQVVQQLIDAGAIPVGKTNLDQFATGLNGTRSPYGACHNSFHYDYISGGSSSGSAVAVALGLASFSLGTDTAGSGRVPACFNNLVGVKPSIGLLSATGLVPACRSLDCMTIFVYNTDDANTALAAAEGFDERDGYSRQNPFDNQARHYGLRTGPLTVGVIPAHQLKFFGDESYEKAYFETLALLKEQGFAFQEIDYAPFDEIAQLLYEGPWVSERYIATQPLIDENPEAIFPVVREIIAPGGKPPATALFKAQYRINDLKQICLAQMAKVDCLLTPTAGRHFTIAEMLAEPIKHNSELGYYTNFMNLIDLASIAVPTVMTDNDMPFGITLVGPTFSDRMLMSIANRIQQALPLKKGALEVVATPNNTTPVSNPKTIDVMVCGAHLAGQPLNWQLTERGATLKAKTTTATMYRMYALAGGPPLRPGLILDKDNGDAIEVEVWSVPTQHFGSFVAGIPAPLGIGKITLANGSQVAGFICEPYGIEDAQDITHFKGWRAYLASLK</sequence>
<dbReference type="Gene3D" id="3.10.490.10">
    <property type="entry name" value="Gamma-glutamyl cyclotransferase-like"/>
    <property type="match status" value="1"/>
</dbReference>
<dbReference type="Pfam" id="PF01425">
    <property type="entry name" value="Amidase"/>
    <property type="match status" value="1"/>
</dbReference>
<dbReference type="InterPro" id="IPR053844">
    <property type="entry name" value="AH_C"/>
</dbReference>
<dbReference type="PANTHER" id="PTHR11895:SF169">
    <property type="entry name" value="GLUTAMYL-TRNA(GLN) AMIDOTRANSFERASE"/>
    <property type="match status" value="1"/>
</dbReference>
<dbReference type="InterPro" id="IPR014085">
    <property type="entry name" value="Allophanate_hydrolase"/>
</dbReference>
<dbReference type="RefSeq" id="WP_067018266.1">
    <property type="nucleotide sequence ID" value="NZ_FLOB01000009.1"/>
</dbReference>
<dbReference type="Gene3D" id="1.20.58.1700">
    <property type="match status" value="1"/>
</dbReference>
<reference evidence="3 4" key="1">
    <citation type="submission" date="2016-06" db="EMBL/GenBank/DDBJ databases">
        <authorList>
            <person name="Kjaerup R.B."/>
            <person name="Dalgaard T.S."/>
            <person name="Juul-Madsen H.R."/>
        </authorList>
    </citation>
    <scope>NUCLEOTIDE SEQUENCE [LARGE SCALE GENOMIC DNA]</scope>
    <source>
        <strain evidence="3 4">CECT 8886</strain>
    </source>
</reference>
<protein>
    <submittedName>
        <fullName evidence="3">Allophanate hydrolase</fullName>
        <ecNumber evidence="3">3.5.1.54</ecNumber>
    </submittedName>
</protein>
<dbReference type="NCBIfam" id="NF006043">
    <property type="entry name" value="PRK08186.1"/>
    <property type="match status" value="1"/>
</dbReference>
<keyword evidence="3" id="KW-0378">Hydrolase</keyword>
<feature type="domain" description="Amidase" evidence="1">
    <location>
        <begin position="69"/>
        <end position="447"/>
    </location>
</feature>
<evidence type="ECO:0000259" key="1">
    <source>
        <dbReference type="Pfam" id="PF01425"/>
    </source>
</evidence>
<proteinExistence type="predicted"/>
<name>A0A1A8TQB9_9GAMM</name>
<dbReference type="SUPFAM" id="SSF75304">
    <property type="entry name" value="Amidase signature (AS) enzymes"/>
    <property type="match status" value="1"/>
</dbReference>
<keyword evidence="4" id="KW-1185">Reference proteome</keyword>
<dbReference type="STRING" id="1792290.MSP8886_03227"/>
<dbReference type="EMBL" id="FLOB01000009">
    <property type="protein sequence ID" value="SBS34998.1"/>
    <property type="molecule type" value="Genomic_DNA"/>
</dbReference>
<gene>
    <name evidence="3" type="primary">atzF_1</name>
    <name evidence="3" type="ORF">MSP8886_03227</name>
</gene>
<dbReference type="InterPro" id="IPR000120">
    <property type="entry name" value="Amidase"/>
</dbReference>
<dbReference type="GO" id="GO:0004039">
    <property type="term" value="F:allophanate hydrolase activity"/>
    <property type="evidence" value="ECO:0007669"/>
    <property type="project" value="UniProtKB-EC"/>
</dbReference>
<dbReference type="EC" id="3.5.1.54" evidence="3"/>
<dbReference type="Pfam" id="PF21986">
    <property type="entry name" value="AH_C"/>
    <property type="match status" value="1"/>
</dbReference>
<dbReference type="InterPro" id="IPR023631">
    <property type="entry name" value="Amidase_dom"/>
</dbReference>
<dbReference type="Proteomes" id="UP000092544">
    <property type="component" value="Unassembled WGS sequence"/>
</dbReference>
<dbReference type="Gene3D" id="3.90.1300.10">
    <property type="entry name" value="Amidase signature (AS) domain"/>
    <property type="match status" value="1"/>
</dbReference>
<dbReference type="PANTHER" id="PTHR11895">
    <property type="entry name" value="TRANSAMIDASE"/>
    <property type="match status" value="1"/>
</dbReference>
<evidence type="ECO:0000313" key="4">
    <source>
        <dbReference type="Proteomes" id="UP000092544"/>
    </source>
</evidence>
<accession>A0A1A8TQB9</accession>
<feature type="domain" description="Allophanate hydrolase C-terminal" evidence="2">
    <location>
        <begin position="483"/>
        <end position="606"/>
    </location>
</feature>
<evidence type="ECO:0000313" key="3">
    <source>
        <dbReference type="EMBL" id="SBS34998.1"/>
    </source>
</evidence>
<dbReference type="AlphaFoldDB" id="A0A1A8TQB9"/>